<keyword evidence="2 5" id="KW-0812">Transmembrane</keyword>
<keyword evidence="3 5" id="KW-1133">Transmembrane helix</keyword>
<evidence type="ECO:0000256" key="1">
    <source>
        <dbReference type="ARBA" id="ARBA00004370"/>
    </source>
</evidence>
<feature type="domain" description="SUN" evidence="6">
    <location>
        <begin position="284"/>
        <end position="453"/>
    </location>
</feature>
<accession>A0A7J7LVA5</accession>
<dbReference type="AlphaFoldDB" id="A0A7J7LVA5"/>
<comment type="subcellular location">
    <subcellularLocation>
        <location evidence="1">Membrane</location>
    </subcellularLocation>
</comment>
<reference evidence="7 8" key="1">
    <citation type="journal article" date="2020" name="IScience">
        <title>Genome Sequencing of the Endangered Kingdonia uniflora (Circaeasteraceae, Ranunculales) Reveals Potential Mechanisms of Evolutionary Specialization.</title>
        <authorList>
            <person name="Sun Y."/>
            <person name="Deng T."/>
            <person name="Zhang A."/>
            <person name="Moore M.J."/>
            <person name="Landis J.B."/>
            <person name="Lin N."/>
            <person name="Zhang H."/>
            <person name="Zhang X."/>
            <person name="Huang J."/>
            <person name="Zhang X."/>
            <person name="Sun H."/>
            <person name="Wang H."/>
        </authorList>
    </citation>
    <scope>NUCLEOTIDE SEQUENCE [LARGE SCALE GENOMIC DNA]</scope>
    <source>
        <strain evidence="7">TB1705</strain>
        <tissue evidence="7">Leaf</tissue>
    </source>
</reference>
<evidence type="ECO:0000256" key="4">
    <source>
        <dbReference type="ARBA" id="ARBA00023136"/>
    </source>
</evidence>
<keyword evidence="4 5" id="KW-0472">Membrane</keyword>
<keyword evidence="8" id="KW-1185">Reference proteome</keyword>
<dbReference type="PROSITE" id="PS51469">
    <property type="entry name" value="SUN"/>
    <property type="match status" value="1"/>
</dbReference>
<feature type="transmembrane region" description="Helical" evidence="5">
    <location>
        <begin position="112"/>
        <end position="134"/>
    </location>
</feature>
<dbReference type="GO" id="GO:0005635">
    <property type="term" value="C:nuclear envelope"/>
    <property type="evidence" value="ECO:0007669"/>
    <property type="project" value="UniProtKB-ARBA"/>
</dbReference>
<dbReference type="Gene3D" id="2.60.120.260">
    <property type="entry name" value="Galactose-binding domain-like"/>
    <property type="match status" value="1"/>
</dbReference>
<dbReference type="Pfam" id="PF07738">
    <property type="entry name" value="Sad1_UNC"/>
    <property type="match status" value="1"/>
</dbReference>
<evidence type="ECO:0000313" key="7">
    <source>
        <dbReference type="EMBL" id="KAF6146504.1"/>
    </source>
</evidence>
<dbReference type="PANTHER" id="PTHR12911">
    <property type="entry name" value="SAD1/UNC-84-LIKE PROTEIN-RELATED"/>
    <property type="match status" value="1"/>
</dbReference>
<evidence type="ECO:0000256" key="3">
    <source>
        <dbReference type="ARBA" id="ARBA00022989"/>
    </source>
</evidence>
<dbReference type="EMBL" id="JACGCM010001976">
    <property type="protein sequence ID" value="KAF6146504.1"/>
    <property type="molecule type" value="Genomic_DNA"/>
</dbReference>
<dbReference type="InterPro" id="IPR012919">
    <property type="entry name" value="SUN_dom"/>
</dbReference>
<evidence type="ECO:0000256" key="5">
    <source>
        <dbReference type="SAM" id="Phobius"/>
    </source>
</evidence>
<dbReference type="InterPro" id="IPR045119">
    <property type="entry name" value="SUN1-5"/>
</dbReference>
<proteinExistence type="predicted"/>
<organism evidence="7 8">
    <name type="scientific">Kingdonia uniflora</name>
    <dbReference type="NCBI Taxonomy" id="39325"/>
    <lineage>
        <taxon>Eukaryota</taxon>
        <taxon>Viridiplantae</taxon>
        <taxon>Streptophyta</taxon>
        <taxon>Embryophyta</taxon>
        <taxon>Tracheophyta</taxon>
        <taxon>Spermatophyta</taxon>
        <taxon>Magnoliopsida</taxon>
        <taxon>Ranunculales</taxon>
        <taxon>Circaeasteraceae</taxon>
        <taxon>Kingdonia</taxon>
    </lineage>
</organism>
<name>A0A7J7LVA5_9MAGN</name>
<dbReference type="Proteomes" id="UP000541444">
    <property type="component" value="Unassembled WGS sequence"/>
</dbReference>
<dbReference type="GO" id="GO:0043495">
    <property type="term" value="F:protein-membrane adaptor activity"/>
    <property type="evidence" value="ECO:0007669"/>
    <property type="project" value="TreeGrafter"/>
</dbReference>
<evidence type="ECO:0000313" key="8">
    <source>
        <dbReference type="Proteomes" id="UP000541444"/>
    </source>
</evidence>
<evidence type="ECO:0000256" key="2">
    <source>
        <dbReference type="ARBA" id="ARBA00022692"/>
    </source>
</evidence>
<gene>
    <name evidence="7" type="ORF">GIB67_037804</name>
</gene>
<dbReference type="PANTHER" id="PTHR12911:SF8">
    <property type="entry name" value="KLAROID PROTEIN-RELATED"/>
    <property type="match status" value="1"/>
</dbReference>
<comment type="caution">
    <text evidence="7">The sequence shown here is derived from an EMBL/GenBank/DDBJ whole genome shotgun (WGS) entry which is preliminary data.</text>
</comment>
<protein>
    <recommendedName>
        <fullName evidence="6">SUN domain-containing protein</fullName>
    </recommendedName>
</protein>
<dbReference type="GO" id="GO:0016020">
    <property type="term" value="C:membrane"/>
    <property type="evidence" value="ECO:0007669"/>
    <property type="project" value="UniProtKB-SubCell"/>
</dbReference>
<dbReference type="OrthoDB" id="342281at2759"/>
<evidence type="ECO:0000259" key="6">
    <source>
        <dbReference type="PROSITE" id="PS51469"/>
    </source>
</evidence>
<sequence length="465" mass="51673">MSASTVALTANPAVVTNTSSLALGSRRRTVSVTEKRSSNIEMVGEGGGMSEQGGVDGRELSHSIRGDSALEKSKDILVINSKKGVVVGSAVSPRRGRKLVSRTPEKPMWQTILSVVTKNSLLVLFVLGLFQMFYNSYLKQGMGNGTAVSTMGMSEIEERIAEVEASLKTTTKMMQVQVEVVDRKIESEVGGLRRELTKKLDEKDVLLKNELKKLVVKTEGLDTSISELKSSGFLKKEDFEIFLSELKNSRSDREREKDWSLDEIRSVAREIVEKEIEKHAADGLGRVDYALGSAGANVVRHSEPYFDNRWGFLKKNTVHSDANKMLLPSLGEPGQCFALKSRNGFVEIKLRTAIIPEAITLEHITKSVSYDRSSAPKDCRVFGWFQSRVSDPIVVPRFLLTEFSYDLERSNAQTFTVDSTDLGVVNMVRLDFSSNHGASHTCIYRFRVHGQEQEPNSRPLLSLES</sequence>